<keyword evidence="2" id="KW-1185">Reference proteome</keyword>
<gene>
    <name evidence="1" type="ORF">MRB53_004419</name>
</gene>
<comment type="caution">
    <text evidence="1">The sequence shown here is derived from an EMBL/GenBank/DDBJ whole genome shotgun (WGS) entry which is preliminary data.</text>
</comment>
<evidence type="ECO:0000313" key="1">
    <source>
        <dbReference type="EMBL" id="KAJ8642671.1"/>
    </source>
</evidence>
<dbReference type="Proteomes" id="UP001234297">
    <property type="component" value="Chromosome 2"/>
</dbReference>
<evidence type="ECO:0000313" key="2">
    <source>
        <dbReference type="Proteomes" id="UP001234297"/>
    </source>
</evidence>
<proteinExistence type="predicted"/>
<protein>
    <submittedName>
        <fullName evidence="1">Uncharacterized protein</fullName>
    </submittedName>
</protein>
<reference evidence="1 2" key="1">
    <citation type="journal article" date="2022" name="Hortic Res">
        <title>A haplotype resolved chromosomal level avocado genome allows analysis of novel avocado genes.</title>
        <authorList>
            <person name="Nath O."/>
            <person name="Fletcher S.J."/>
            <person name="Hayward A."/>
            <person name="Shaw L.M."/>
            <person name="Masouleh A.K."/>
            <person name="Furtado A."/>
            <person name="Henry R.J."/>
            <person name="Mitter N."/>
        </authorList>
    </citation>
    <scope>NUCLEOTIDE SEQUENCE [LARGE SCALE GENOMIC DNA]</scope>
    <source>
        <strain evidence="2">cv. Hass</strain>
    </source>
</reference>
<organism evidence="1 2">
    <name type="scientific">Persea americana</name>
    <name type="common">Avocado</name>
    <dbReference type="NCBI Taxonomy" id="3435"/>
    <lineage>
        <taxon>Eukaryota</taxon>
        <taxon>Viridiplantae</taxon>
        <taxon>Streptophyta</taxon>
        <taxon>Embryophyta</taxon>
        <taxon>Tracheophyta</taxon>
        <taxon>Spermatophyta</taxon>
        <taxon>Magnoliopsida</taxon>
        <taxon>Magnoliidae</taxon>
        <taxon>Laurales</taxon>
        <taxon>Lauraceae</taxon>
        <taxon>Persea</taxon>
    </lineage>
</organism>
<name>A0ACC2MA59_PERAE</name>
<sequence>MALLCIGDVDEGSNLDVDSPLNKVEGGGAVVVSGGFLHQAEGSSVVAGAEGSESVLAVDLDGITGAQRGFQRAMRAPASDRSAGRGGGGRGDKGRGFASYAPCSSNLIPLAYIRQRHSRI</sequence>
<accession>A0ACC2MA59</accession>
<dbReference type="EMBL" id="CM056810">
    <property type="protein sequence ID" value="KAJ8642671.1"/>
    <property type="molecule type" value="Genomic_DNA"/>
</dbReference>